<dbReference type="Gene3D" id="3.10.129.10">
    <property type="entry name" value="Hotdog Thioesterase"/>
    <property type="match status" value="2"/>
</dbReference>
<dbReference type="InterPro" id="IPR052741">
    <property type="entry name" value="Mitochondrial_HTD2"/>
</dbReference>
<dbReference type="InterPro" id="IPR029069">
    <property type="entry name" value="HotDog_dom_sf"/>
</dbReference>
<feature type="domain" description="FAS1-like dehydratase" evidence="1">
    <location>
        <begin position="78"/>
        <end position="137"/>
    </location>
</feature>
<evidence type="ECO:0000259" key="1">
    <source>
        <dbReference type="Pfam" id="PF13452"/>
    </source>
</evidence>
<reference evidence="2 3" key="1">
    <citation type="submission" date="2019-03" db="EMBL/GenBank/DDBJ databases">
        <title>Sequencing the genomes of 1000 actinobacteria strains.</title>
        <authorList>
            <person name="Klenk H.-P."/>
        </authorList>
    </citation>
    <scope>NUCLEOTIDE SEQUENCE [LARGE SCALE GENOMIC DNA]</scope>
    <source>
        <strain evidence="2 3">DSM 44969</strain>
    </source>
</reference>
<sequence>MTALADALDGWTPDPVETVDAVGAWDVAAFSGMLDLPGSAAAEGEAVPPLWHWFAFLDHPAESELGDDGHPAHGHFLPPVPDRRRMFAGGRLRVDEPIRVGVPVRRRTSITGVNVKSGRSGEMAFVTLSHAFHDAADDRHLLTEEQDIVYRSQPAGTARGTPAPEPVPQPAHDHAFRIPATPQLLFRFSALTYNTHRIHYDREYATGVEGYPGLVVQGPLLAMLALEIPRRHRPDAVLRTFDYRLTSPAFDGADVWAAGSATADGVDVAAGSTAGPESMLGSVTTR</sequence>
<dbReference type="Proteomes" id="UP000295560">
    <property type="component" value="Unassembled WGS sequence"/>
</dbReference>
<organism evidence="2 3">
    <name type="scientific">Pseudonocardia endophytica</name>
    <dbReference type="NCBI Taxonomy" id="401976"/>
    <lineage>
        <taxon>Bacteria</taxon>
        <taxon>Bacillati</taxon>
        <taxon>Actinomycetota</taxon>
        <taxon>Actinomycetes</taxon>
        <taxon>Pseudonocardiales</taxon>
        <taxon>Pseudonocardiaceae</taxon>
        <taxon>Pseudonocardia</taxon>
    </lineage>
</organism>
<comment type="caution">
    <text evidence="2">The sequence shown here is derived from an EMBL/GenBank/DDBJ whole genome shotgun (WGS) entry which is preliminary data.</text>
</comment>
<evidence type="ECO:0000313" key="2">
    <source>
        <dbReference type="EMBL" id="TCK21523.1"/>
    </source>
</evidence>
<dbReference type="SUPFAM" id="SSF54637">
    <property type="entry name" value="Thioesterase/thiol ester dehydrase-isomerase"/>
    <property type="match status" value="1"/>
</dbReference>
<dbReference type="GO" id="GO:0019171">
    <property type="term" value="F:(3R)-hydroxyacyl-[acyl-carrier-protein] dehydratase activity"/>
    <property type="evidence" value="ECO:0007669"/>
    <property type="project" value="TreeGrafter"/>
</dbReference>
<dbReference type="EMBL" id="SMFZ01000002">
    <property type="protein sequence ID" value="TCK21523.1"/>
    <property type="molecule type" value="Genomic_DNA"/>
</dbReference>
<dbReference type="PANTHER" id="PTHR28152:SF1">
    <property type="entry name" value="HYDROXYACYL-THIOESTER DEHYDRATASE TYPE 2, MITOCHONDRIAL"/>
    <property type="match status" value="1"/>
</dbReference>
<name>A0A4R1HKM3_PSEEN</name>
<protein>
    <submittedName>
        <fullName evidence="2">3-methylfumaryl-CoA hydratase</fullName>
    </submittedName>
</protein>
<dbReference type="AlphaFoldDB" id="A0A4R1HKM3"/>
<dbReference type="InterPro" id="IPR039569">
    <property type="entry name" value="FAS1-like_DH_region"/>
</dbReference>
<dbReference type="RefSeq" id="WP_243653787.1">
    <property type="nucleotide sequence ID" value="NZ_SMFZ01000002.1"/>
</dbReference>
<dbReference type="Pfam" id="PF13452">
    <property type="entry name" value="FAS1_DH_region"/>
    <property type="match status" value="1"/>
</dbReference>
<accession>A0A4R1HKM3</accession>
<gene>
    <name evidence="2" type="ORF">EV378_5511</name>
</gene>
<dbReference type="PANTHER" id="PTHR28152">
    <property type="entry name" value="HYDROXYACYL-THIOESTER DEHYDRATASE TYPE 2, MITOCHONDRIAL"/>
    <property type="match status" value="1"/>
</dbReference>
<evidence type="ECO:0000313" key="3">
    <source>
        <dbReference type="Proteomes" id="UP000295560"/>
    </source>
</evidence>
<proteinExistence type="predicted"/>
<keyword evidence="3" id="KW-1185">Reference proteome</keyword>